<sequence length="1148" mass="130124">MLKENVNVTTHLPVDQINESHRSRVSQNFRAAKPFLDRKRQRQAVDFDRQFPNKSRDSNSIPIESPDSITSVKRVPLAEIPVSTPSLQTINGVKSVVGEFSGISCVLNDLSNERTNGVPLDISDPFITPIKQPEFFNMSESFSMPSPLDDDFDDSILQEIDAICEKSAAKDVRKAQNSGIYEETHQNDNSCTHLNASLESVTTNENIRMDISMDLAGDMKSSMEKTDTIQTIKTQNMPDEYSKYLQSLNDQQLEAACGDMSTPLLIVAGPGSGKGISPSNILAMTFTTAAASEMRDRIGSIVGKATAKELTISTFHSFSLQLCRSHAEKLERTSEFLIYGHGQQRRAIIEAVRLLENEKILVVKRISTDMLTTDGHFGYMRASLFMMNAMLFFSMSSFKLCQYNKFERDGMDVAKASGKTPAEFRKIGDEIGAAILENYNGILRSCNALDYHDLISCSVKLLSTFPEVFQEYQDSWKAIIVDEFQDTSAMQYSLLQILASHNRITIVGDDDQSIFSFNGADISGFDSFRKDFLNYKEIRLTRNYRSTRCIVEAASSLIQHNVKRCQLKNVQTDNSHGSKIIIKECHNEDAQCAFIIDKILEHASNGPASICSYGSIAILYRRQVSGKVFQTAFRERKIPFNIHGVAFYRKKVVRAIIAMLRTTLPGCDDGPYRRVFKAFLLLEKEEKKRVIDHIDKISTIRKCSFISAACDIFGAKISGTFKRSQLTQGRKVLLTLEMISKLVRREPSISAVITSVANMVPQKYLLEQRAVVDFDGGKLLNEDNDLRSVLQYLLADVTDFLSTKFTAAKEEGNVDQDKKGCINVLKAFIDYISERETEHFRTQRHDNENSVTLTTIHQSKGLEWDIVFVAKANETEIPLVHEFNGAVNEKGTSVEEERRLLYVAMTRARKKLFILYVMMDANWQLLQPSRFLKEIPHHLREVQAEQSVQDQHENIPEGTAQFTINLPREENCCETDLVSTDFLNVQLSGAATESMELLEACNGNSFLRRFSVEDRSIISHLFHQWAKKKAFQEPKRLLNKVDFVIDERLRVKKNKHKDVLRALKSCLSSNEAFHYAEYVLRWEKIPADQRAHMIREKQEHFQKLRIENSMGSSAPTSKQIAFLRSLGCTEAPASRLHASRLIEQYKSL</sequence>
<dbReference type="EC" id="5.6.2.4" evidence="8"/>
<keyword evidence="5 10" id="KW-0067">ATP-binding</keyword>
<dbReference type="SUPFAM" id="SSF52540">
    <property type="entry name" value="P-loop containing nucleoside triphosphate hydrolases"/>
    <property type="match status" value="1"/>
</dbReference>
<dbReference type="SMR" id="A0A067DTD0"/>
<dbReference type="PROSITE" id="PS51198">
    <property type="entry name" value="UVRD_HELICASE_ATP_BIND"/>
    <property type="match status" value="1"/>
</dbReference>
<dbReference type="InterPro" id="IPR013986">
    <property type="entry name" value="DExx_box_DNA_helicase_dom_sf"/>
</dbReference>
<evidence type="ECO:0000256" key="10">
    <source>
        <dbReference type="PROSITE-ProRule" id="PRU00560"/>
    </source>
</evidence>
<dbReference type="InterPro" id="IPR014016">
    <property type="entry name" value="UvrD-like_ATP-bd"/>
</dbReference>
<keyword evidence="15" id="KW-1185">Reference proteome</keyword>
<gene>
    <name evidence="14" type="ORF">CISIN_1g001127mg</name>
</gene>
<dbReference type="GO" id="GO:0003677">
    <property type="term" value="F:DNA binding"/>
    <property type="evidence" value="ECO:0007669"/>
    <property type="project" value="InterPro"/>
</dbReference>
<dbReference type="EMBL" id="KK785287">
    <property type="protein sequence ID" value="KDO44825.1"/>
    <property type="molecule type" value="Genomic_DNA"/>
</dbReference>
<evidence type="ECO:0000313" key="14">
    <source>
        <dbReference type="EMBL" id="KDO44825.1"/>
    </source>
</evidence>
<dbReference type="CDD" id="cd17932">
    <property type="entry name" value="DEXQc_UvrD"/>
    <property type="match status" value="1"/>
</dbReference>
<dbReference type="PROSITE" id="PS51217">
    <property type="entry name" value="UVRD_HELICASE_CTER"/>
    <property type="match status" value="1"/>
</dbReference>
<name>A0A067DTD0_CITSI</name>
<dbReference type="Pfam" id="PF00580">
    <property type="entry name" value="UvrD-helicase"/>
    <property type="match status" value="1"/>
</dbReference>
<evidence type="ECO:0000256" key="3">
    <source>
        <dbReference type="ARBA" id="ARBA00022801"/>
    </source>
</evidence>
<organism evidence="14 15">
    <name type="scientific">Citrus sinensis</name>
    <name type="common">Sweet orange</name>
    <name type="synonym">Citrus aurantium var. sinensis</name>
    <dbReference type="NCBI Taxonomy" id="2711"/>
    <lineage>
        <taxon>Eukaryota</taxon>
        <taxon>Viridiplantae</taxon>
        <taxon>Streptophyta</taxon>
        <taxon>Embryophyta</taxon>
        <taxon>Tracheophyta</taxon>
        <taxon>Spermatophyta</taxon>
        <taxon>Magnoliopsida</taxon>
        <taxon>eudicotyledons</taxon>
        <taxon>Gunneridae</taxon>
        <taxon>Pentapetalae</taxon>
        <taxon>rosids</taxon>
        <taxon>malvids</taxon>
        <taxon>Sapindales</taxon>
        <taxon>Rutaceae</taxon>
        <taxon>Aurantioideae</taxon>
        <taxon>Citrus</taxon>
    </lineage>
</organism>
<dbReference type="GO" id="GO:0005524">
    <property type="term" value="F:ATP binding"/>
    <property type="evidence" value="ECO:0007669"/>
    <property type="project" value="UniProtKB-UniRule"/>
</dbReference>
<comment type="catalytic activity">
    <reaction evidence="7">
        <text>Couples ATP hydrolysis with the unwinding of duplex DNA by translocating in the 3'-5' direction.</text>
        <dbReference type="EC" id="5.6.2.4"/>
    </reaction>
</comment>
<evidence type="ECO:0000259" key="13">
    <source>
        <dbReference type="PROSITE" id="PS51217"/>
    </source>
</evidence>
<evidence type="ECO:0000256" key="6">
    <source>
        <dbReference type="ARBA" id="ARBA00023235"/>
    </source>
</evidence>
<dbReference type="CDD" id="cd18807">
    <property type="entry name" value="SF1_C_UvrD"/>
    <property type="match status" value="1"/>
</dbReference>
<protein>
    <recommendedName>
        <fullName evidence="8">DNA 3'-5' helicase</fullName>
        <ecNumber evidence="8">5.6.2.4</ecNumber>
    </recommendedName>
</protein>
<proteinExistence type="inferred from homology"/>
<dbReference type="GO" id="GO:0000725">
    <property type="term" value="P:recombinational repair"/>
    <property type="evidence" value="ECO:0000318"/>
    <property type="project" value="GO_Central"/>
</dbReference>
<evidence type="ECO:0000256" key="1">
    <source>
        <dbReference type="ARBA" id="ARBA00009922"/>
    </source>
</evidence>
<evidence type="ECO:0000259" key="12">
    <source>
        <dbReference type="PROSITE" id="PS51198"/>
    </source>
</evidence>
<feature type="domain" description="UvrD-like helicase ATP-binding" evidence="12">
    <location>
        <begin position="247"/>
        <end position="547"/>
    </location>
</feature>
<evidence type="ECO:0000256" key="5">
    <source>
        <dbReference type="ARBA" id="ARBA00022840"/>
    </source>
</evidence>
<keyword evidence="2 10" id="KW-0547">Nucleotide-binding</keyword>
<feature type="compositionally biased region" description="Basic and acidic residues" evidence="11">
    <location>
        <begin position="42"/>
        <end position="57"/>
    </location>
</feature>
<dbReference type="PANTHER" id="PTHR11070:SF61">
    <property type="entry name" value="DNA 3'-5' HELICASE"/>
    <property type="match status" value="1"/>
</dbReference>
<evidence type="ECO:0000256" key="2">
    <source>
        <dbReference type="ARBA" id="ARBA00022741"/>
    </source>
</evidence>
<dbReference type="eggNOG" id="KOG2108">
    <property type="taxonomic scope" value="Eukaryota"/>
</dbReference>
<dbReference type="Gene3D" id="3.40.50.300">
    <property type="entry name" value="P-loop containing nucleotide triphosphate hydrolases"/>
    <property type="match status" value="2"/>
</dbReference>
<comment type="catalytic activity">
    <reaction evidence="9">
        <text>ATP + H2O = ADP + phosphate + H(+)</text>
        <dbReference type="Rhea" id="RHEA:13065"/>
        <dbReference type="ChEBI" id="CHEBI:15377"/>
        <dbReference type="ChEBI" id="CHEBI:15378"/>
        <dbReference type="ChEBI" id="CHEBI:30616"/>
        <dbReference type="ChEBI" id="CHEBI:43474"/>
        <dbReference type="ChEBI" id="CHEBI:456216"/>
        <dbReference type="EC" id="5.6.2.4"/>
    </reaction>
</comment>
<reference evidence="14 15" key="1">
    <citation type="submission" date="2014-04" db="EMBL/GenBank/DDBJ databases">
        <authorList>
            <consortium name="International Citrus Genome Consortium"/>
            <person name="Gmitter F."/>
            <person name="Chen C."/>
            <person name="Farmerie W."/>
            <person name="Harkins T."/>
            <person name="Desany B."/>
            <person name="Mohiuddin M."/>
            <person name="Kodira C."/>
            <person name="Borodovsky M."/>
            <person name="Lomsadze A."/>
            <person name="Burns P."/>
            <person name="Jenkins J."/>
            <person name="Prochnik S."/>
            <person name="Shu S."/>
            <person name="Chapman J."/>
            <person name="Pitluck S."/>
            <person name="Schmutz J."/>
            <person name="Rokhsar D."/>
        </authorList>
    </citation>
    <scope>NUCLEOTIDE SEQUENCE</scope>
</reference>
<feature type="binding site" evidence="10">
    <location>
        <begin position="268"/>
        <end position="275"/>
    </location>
    <ligand>
        <name>ATP</name>
        <dbReference type="ChEBI" id="CHEBI:30616"/>
    </ligand>
</feature>
<accession>A0A067DTD0</accession>
<dbReference type="Proteomes" id="UP000027120">
    <property type="component" value="Unassembled WGS sequence"/>
</dbReference>
<dbReference type="Pfam" id="PF13361">
    <property type="entry name" value="UvrD_C"/>
    <property type="match status" value="1"/>
</dbReference>
<feature type="region of interest" description="Disordered" evidence="11">
    <location>
        <begin position="42"/>
        <end position="66"/>
    </location>
</feature>
<evidence type="ECO:0000313" key="15">
    <source>
        <dbReference type="Proteomes" id="UP000027120"/>
    </source>
</evidence>
<dbReference type="GO" id="GO:0016787">
    <property type="term" value="F:hydrolase activity"/>
    <property type="evidence" value="ECO:0007669"/>
    <property type="project" value="UniProtKB-UniRule"/>
</dbReference>
<dbReference type="GO" id="GO:0043138">
    <property type="term" value="F:3'-5' DNA helicase activity"/>
    <property type="evidence" value="ECO:0000318"/>
    <property type="project" value="GO_Central"/>
</dbReference>
<dbReference type="InterPro" id="IPR000212">
    <property type="entry name" value="DNA_helicase_UvrD/REP"/>
</dbReference>
<dbReference type="PANTHER" id="PTHR11070">
    <property type="entry name" value="UVRD / RECB / PCRA DNA HELICASE FAMILY MEMBER"/>
    <property type="match status" value="1"/>
</dbReference>
<dbReference type="Gene3D" id="1.10.10.160">
    <property type="match status" value="1"/>
</dbReference>
<evidence type="ECO:0000256" key="9">
    <source>
        <dbReference type="ARBA" id="ARBA00048988"/>
    </source>
</evidence>
<feature type="domain" description="UvrD-like helicase C-terminal" evidence="13">
    <location>
        <begin position="548"/>
        <end position="861"/>
    </location>
</feature>
<evidence type="ECO:0000256" key="7">
    <source>
        <dbReference type="ARBA" id="ARBA00034617"/>
    </source>
</evidence>
<evidence type="ECO:0000256" key="4">
    <source>
        <dbReference type="ARBA" id="ARBA00022806"/>
    </source>
</evidence>
<dbReference type="InterPro" id="IPR014017">
    <property type="entry name" value="DNA_helicase_UvrD-like_C"/>
</dbReference>
<keyword evidence="6" id="KW-0413">Isomerase</keyword>
<keyword evidence="3 10" id="KW-0378">Hydrolase</keyword>
<dbReference type="AlphaFoldDB" id="A0A067DTD0"/>
<dbReference type="Gene3D" id="1.10.486.10">
    <property type="entry name" value="PCRA, domain 4"/>
    <property type="match status" value="1"/>
</dbReference>
<evidence type="ECO:0000256" key="11">
    <source>
        <dbReference type="SAM" id="MobiDB-lite"/>
    </source>
</evidence>
<dbReference type="PaxDb" id="2711-XP_006485157.1"/>
<evidence type="ECO:0000256" key="8">
    <source>
        <dbReference type="ARBA" id="ARBA00034808"/>
    </source>
</evidence>
<comment type="similarity">
    <text evidence="1">Belongs to the helicase family. UvrD subfamily.</text>
</comment>
<dbReference type="STRING" id="2711.A0A067DTD0"/>
<dbReference type="InterPro" id="IPR027417">
    <property type="entry name" value="P-loop_NTPase"/>
</dbReference>
<keyword evidence="4 10" id="KW-0347">Helicase</keyword>
<dbReference type="GO" id="GO:0005634">
    <property type="term" value="C:nucleus"/>
    <property type="evidence" value="ECO:0000318"/>
    <property type="project" value="GO_Central"/>
</dbReference>